<feature type="transmembrane region" description="Helical" evidence="1">
    <location>
        <begin position="118"/>
        <end position="139"/>
    </location>
</feature>
<accession>A0AAV7G7L8</accession>
<dbReference type="Proteomes" id="UP000775213">
    <property type="component" value="Unassembled WGS sequence"/>
</dbReference>
<sequence>MILGSLDSSRRAARFDYKLVKIGDRLVTQIAVRGFQQCFGWLWPLLERRSKRKKNHVESLSVASRELATELLGHPMNLASEKNRVGHPLDIIIDMDIDTAAVASLFTLWILFHEHERRTINLLVMMYIAVIIDIMHLLSNGMHRNYYRRPMITILLVTVDVDIILQTDDGGRVLGGSKRKKIVLGYSDTFYPHKFMLGDNDDIFEMCAKGLTGWLTITGPNWFPDLNLNSLVNQGFMKVYKSE</sequence>
<reference evidence="2 3" key="1">
    <citation type="journal article" date="2021" name="Hortic Res">
        <title>Chromosome-scale assembly of the Dendrobium chrysotoxum genome enhances the understanding of orchid evolution.</title>
        <authorList>
            <person name="Zhang Y."/>
            <person name="Zhang G.Q."/>
            <person name="Zhang D."/>
            <person name="Liu X.D."/>
            <person name="Xu X.Y."/>
            <person name="Sun W.H."/>
            <person name="Yu X."/>
            <person name="Zhu X."/>
            <person name="Wang Z.W."/>
            <person name="Zhao X."/>
            <person name="Zhong W.Y."/>
            <person name="Chen H."/>
            <person name="Yin W.L."/>
            <person name="Huang T."/>
            <person name="Niu S.C."/>
            <person name="Liu Z.J."/>
        </authorList>
    </citation>
    <scope>NUCLEOTIDE SEQUENCE [LARGE SCALE GENOMIC DNA]</scope>
    <source>
        <strain evidence="2">Lindl</strain>
    </source>
</reference>
<dbReference type="EMBL" id="JAGFBR010000017">
    <property type="protein sequence ID" value="KAH0451353.1"/>
    <property type="molecule type" value="Genomic_DNA"/>
</dbReference>
<gene>
    <name evidence="2" type="ORF">IEQ34_018652</name>
</gene>
<name>A0AAV7G7L8_DENCH</name>
<evidence type="ECO:0000313" key="3">
    <source>
        <dbReference type="Proteomes" id="UP000775213"/>
    </source>
</evidence>
<proteinExistence type="predicted"/>
<keyword evidence="1" id="KW-0812">Transmembrane</keyword>
<keyword evidence="1" id="KW-0472">Membrane</keyword>
<protein>
    <submittedName>
        <fullName evidence="2">Uncharacterized protein</fullName>
    </submittedName>
</protein>
<evidence type="ECO:0000256" key="1">
    <source>
        <dbReference type="SAM" id="Phobius"/>
    </source>
</evidence>
<organism evidence="2 3">
    <name type="scientific">Dendrobium chrysotoxum</name>
    <name type="common">Orchid</name>
    <dbReference type="NCBI Taxonomy" id="161865"/>
    <lineage>
        <taxon>Eukaryota</taxon>
        <taxon>Viridiplantae</taxon>
        <taxon>Streptophyta</taxon>
        <taxon>Embryophyta</taxon>
        <taxon>Tracheophyta</taxon>
        <taxon>Spermatophyta</taxon>
        <taxon>Magnoliopsida</taxon>
        <taxon>Liliopsida</taxon>
        <taxon>Asparagales</taxon>
        <taxon>Orchidaceae</taxon>
        <taxon>Epidendroideae</taxon>
        <taxon>Malaxideae</taxon>
        <taxon>Dendrobiinae</taxon>
        <taxon>Dendrobium</taxon>
    </lineage>
</organism>
<comment type="caution">
    <text evidence="2">The sequence shown here is derived from an EMBL/GenBank/DDBJ whole genome shotgun (WGS) entry which is preliminary data.</text>
</comment>
<keyword evidence="3" id="KW-1185">Reference proteome</keyword>
<dbReference type="AlphaFoldDB" id="A0AAV7G7L8"/>
<evidence type="ECO:0000313" key="2">
    <source>
        <dbReference type="EMBL" id="KAH0451353.1"/>
    </source>
</evidence>
<keyword evidence="1" id="KW-1133">Transmembrane helix</keyword>